<dbReference type="InterPro" id="IPR017438">
    <property type="entry name" value="ATP-NAD_kinase_N"/>
</dbReference>
<dbReference type="Gene3D" id="2.60.200.30">
    <property type="entry name" value="Probable inorganic polyphosphate/atp-NAD kinase, domain 2"/>
    <property type="match status" value="1"/>
</dbReference>
<keyword evidence="2" id="KW-1185">Reference proteome</keyword>
<dbReference type="SUPFAM" id="SSF111331">
    <property type="entry name" value="NAD kinase/diacylglycerol kinase-like"/>
    <property type="match status" value="1"/>
</dbReference>
<dbReference type="NCBIfam" id="NF003406">
    <property type="entry name" value="PRK04761.1"/>
    <property type="match status" value="1"/>
</dbReference>
<evidence type="ECO:0000313" key="2">
    <source>
        <dbReference type="Proteomes" id="UP000318801"/>
    </source>
</evidence>
<accession>A0A506UDA7</accession>
<dbReference type="EMBL" id="VHLG01000008">
    <property type="protein sequence ID" value="TPW29727.1"/>
    <property type="molecule type" value="Genomic_DNA"/>
</dbReference>
<dbReference type="RefSeq" id="WP_141149449.1">
    <property type="nucleotide sequence ID" value="NZ_VHLG01000008.1"/>
</dbReference>
<dbReference type="InterPro" id="IPR017437">
    <property type="entry name" value="ATP-NAD_kinase_PpnK-typ_C"/>
</dbReference>
<comment type="caution">
    <text evidence="1">The sequence shown here is derived from an EMBL/GenBank/DDBJ whole genome shotgun (WGS) entry which is preliminary data.</text>
</comment>
<dbReference type="Pfam" id="PF20143">
    <property type="entry name" value="NAD_kinase_C"/>
    <property type="match status" value="1"/>
</dbReference>
<protein>
    <submittedName>
        <fullName evidence="1">NAD kinase</fullName>
        <ecNumber evidence="1">2.7.1.23</ecNumber>
    </submittedName>
</protein>
<dbReference type="PANTHER" id="PTHR20275:SF0">
    <property type="entry name" value="NAD KINASE"/>
    <property type="match status" value="1"/>
</dbReference>
<dbReference type="InterPro" id="IPR016064">
    <property type="entry name" value="NAD/diacylglycerol_kinase_sf"/>
</dbReference>
<sequence length="257" mass="28056">MPDHSPALCFLASHAEDAQKALSELETLYGNVPVQQADYIVALGGDGFMLQVLHDTMNSGKLVYGMNRGSVGFLMNDYATDNLFERLSVADINTLCPLRMTTTNADGTTSIALAINEVSMIRQSYQAAKLKIEIDGKERLGELACDGILVATPAGSTAYNLSVHGPIIPLEAPLLAITPISAFRPRRWRGALLPDNSVVDIHVLEPQKRPVNAVADHTEVKSVLHVRIEQDAHTRAKVLSDPNRSWSERILAEQFSD</sequence>
<organism evidence="1 2">
    <name type="scientific">Martelella alba</name>
    <dbReference type="NCBI Taxonomy" id="2590451"/>
    <lineage>
        <taxon>Bacteria</taxon>
        <taxon>Pseudomonadati</taxon>
        <taxon>Pseudomonadota</taxon>
        <taxon>Alphaproteobacteria</taxon>
        <taxon>Hyphomicrobiales</taxon>
        <taxon>Aurantimonadaceae</taxon>
        <taxon>Martelella</taxon>
    </lineage>
</organism>
<dbReference type="AlphaFoldDB" id="A0A506UDA7"/>
<keyword evidence="1" id="KW-0418">Kinase</keyword>
<dbReference type="GO" id="GO:0019674">
    <property type="term" value="P:NAD+ metabolic process"/>
    <property type="evidence" value="ECO:0007669"/>
    <property type="project" value="InterPro"/>
</dbReference>
<dbReference type="PANTHER" id="PTHR20275">
    <property type="entry name" value="NAD KINASE"/>
    <property type="match status" value="1"/>
</dbReference>
<name>A0A506UDA7_9HYPH</name>
<keyword evidence="1" id="KW-0808">Transferase</keyword>
<gene>
    <name evidence="1" type="ORF">FJU08_13020</name>
</gene>
<reference evidence="1 2" key="1">
    <citation type="submission" date="2019-06" db="EMBL/GenBank/DDBJ databases">
        <authorList>
            <person name="Li M."/>
        </authorList>
    </citation>
    <scope>NUCLEOTIDE SEQUENCE [LARGE SCALE GENOMIC DNA]</scope>
    <source>
        <strain evidence="1 2">BGMRC2036</strain>
    </source>
</reference>
<dbReference type="GO" id="GO:0006741">
    <property type="term" value="P:NADP+ biosynthetic process"/>
    <property type="evidence" value="ECO:0007669"/>
    <property type="project" value="TreeGrafter"/>
</dbReference>
<dbReference type="GO" id="GO:0003951">
    <property type="term" value="F:NAD+ kinase activity"/>
    <property type="evidence" value="ECO:0007669"/>
    <property type="project" value="UniProtKB-EC"/>
</dbReference>
<dbReference type="Proteomes" id="UP000318801">
    <property type="component" value="Unassembled WGS sequence"/>
</dbReference>
<dbReference type="OrthoDB" id="9774737at2"/>
<dbReference type="Gene3D" id="3.40.50.10330">
    <property type="entry name" value="Probable inorganic polyphosphate/atp-NAD kinase, domain 1"/>
    <property type="match status" value="1"/>
</dbReference>
<evidence type="ECO:0000313" key="1">
    <source>
        <dbReference type="EMBL" id="TPW29727.1"/>
    </source>
</evidence>
<proteinExistence type="predicted"/>
<dbReference type="EC" id="2.7.1.23" evidence="1"/>